<name>A0A4Z0M1F1_9GAMM</name>
<dbReference type="AlphaFoldDB" id="A0A4Z0M1F1"/>
<accession>A0A4Z0M1F1</accession>
<protein>
    <recommendedName>
        <fullName evidence="4">Sel1 repeat family protein</fullName>
    </recommendedName>
</protein>
<keyword evidence="1" id="KW-0732">Signal</keyword>
<reference evidence="2 3" key="1">
    <citation type="submission" date="2019-04" db="EMBL/GenBank/DDBJ databases">
        <title>Taxonomy of novel Haliea sp. from mangrove soil of West Coast of India.</title>
        <authorList>
            <person name="Verma A."/>
            <person name="Kumar P."/>
            <person name="Krishnamurthi S."/>
        </authorList>
    </citation>
    <scope>NUCLEOTIDE SEQUENCE [LARGE SCALE GENOMIC DNA]</scope>
    <source>
        <strain evidence="2 3">SAOS-164</strain>
    </source>
</reference>
<dbReference type="RefSeq" id="WP_135443763.1">
    <property type="nucleotide sequence ID" value="NZ_SRLE01000007.1"/>
</dbReference>
<sequence>MSKTLYSLLPALLLSAPGYASESITGLESLDEYSKNLCSTYTSDVEAEKHDNMDALPLCYMYGLHRKVDLEKAKEIFLSRAKQRPWNYADAAGVVFHEIKDPNQYIEATSWLNLAVEKGDVLGKANCYLGLLNLTGRVVAQNLELAEEYLSTARRKDFATCVLISYYLYTTGDYNIEINPKKAGQIKDEIGATSPTLKSAADLEKLFPKLRAYVDEFGAEWERL</sequence>
<proteinExistence type="predicted"/>
<feature type="chain" id="PRO_5021205385" description="Sel1 repeat family protein" evidence="1">
    <location>
        <begin position="21"/>
        <end position="224"/>
    </location>
</feature>
<evidence type="ECO:0008006" key="4">
    <source>
        <dbReference type="Google" id="ProtNLM"/>
    </source>
</evidence>
<evidence type="ECO:0000256" key="1">
    <source>
        <dbReference type="SAM" id="SignalP"/>
    </source>
</evidence>
<evidence type="ECO:0000313" key="3">
    <source>
        <dbReference type="Proteomes" id="UP000298050"/>
    </source>
</evidence>
<feature type="signal peptide" evidence="1">
    <location>
        <begin position="1"/>
        <end position="20"/>
    </location>
</feature>
<gene>
    <name evidence="2" type="ORF">E4634_10870</name>
</gene>
<evidence type="ECO:0000313" key="2">
    <source>
        <dbReference type="EMBL" id="TGD73523.1"/>
    </source>
</evidence>
<organism evidence="2 3">
    <name type="scientific">Mangrovimicrobium sediminis</name>
    <dbReference type="NCBI Taxonomy" id="2562682"/>
    <lineage>
        <taxon>Bacteria</taxon>
        <taxon>Pseudomonadati</taxon>
        <taxon>Pseudomonadota</taxon>
        <taxon>Gammaproteobacteria</taxon>
        <taxon>Cellvibrionales</taxon>
        <taxon>Halieaceae</taxon>
        <taxon>Mangrovimicrobium</taxon>
    </lineage>
</organism>
<dbReference type="SUPFAM" id="SSF81901">
    <property type="entry name" value="HCP-like"/>
    <property type="match status" value="1"/>
</dbReference>
<dbReference type="Gene3D" id="1.25.40.10">
    <property type="entry name" value="Tetratricopeptide repeat domain"/>
    <property type="match status" value="1"/>
</dbReference>
<dbReference type="InterPro" id="IPR011990">
    <property type="entry name" value="TPR-like_helical_dom_sf"/>
</dbReference>
<keyword evidence="3" id="KW-1185">Reference proteome</keyword>
<dbReference type="Proteomes" id="UP000298050">
    <property type="component" value="Unassembled WGS sequence"/>
</dbReference>
<dbReference type="EMBL" id="SRLE01000007">
    <property type="protein sequence ID" value="TGD73523.1"/>
    <property type="molecule type" value="Genomic_DNA"/>
</dbReference>
<comment type="caution">
    <text evidence="2">The sequence shown here is derived from an EMBL/GenBank/DDBJ whole genome shotgun (WGS) entry which is preliminary data.</text>
</comment>